<feature type="compositionally biased region" description="Basic and acidic residues" evidence="8">
    <location>
        <begin position="1"/>
        <end position="11"/>
    </location>
</feature>
<evidence type="ECO:0000256" key="7">
    <source>
        <dbReference type="ARBA" id="ARBA00023242"/>
    </source>
</evidence>
<sequence length="235" mass="25853">MGTGRDGHREGWVPGGMSTGRDGYREGWAPGGLDRAERGDRGNRGEVCPGTAGHREPRRSRGRTGRADGLCSRSIGENIQLLVDRPDGTYCFRLHRDRVFYLSEKLLKLAASVPRDSLVAPGSCFGKFTKSHKFRLSVTALDFLAPYAKYKVWVKPGSEQSFLYGNHVLKSGLGRITENTAQYQGVVVYSMADVPLGFGVAAKSTQECRKVDPLAIVVFHQADVGEYVRNEETLT</sequence>
<gene>
    <name evidence="10" type="primary">NIP7</name>
</gene>
<dbReference type="GO" id="GO:0005829">
    <property type="term" value="C:cytosol"/>
    <property type="evidence" value="ECO:0007669"/>
    <property type="project" value="Ensembl"/>
</dbReference>
<evidence type="ECO:0000259" key="9">
    <source>
        <dbReference type="SMART" id="SM00359"/>
    </source>
</evidence>
<accession>A0A674H4J8</accession>
<keyword evidence="7" id="KW-0539">Nucleus</keyword>
<keyword evidence="6" id="KW-0694">RNA-binding</keyword>
<evidence type="ECO:0000256" key="1">
    <source>
        <dbReference type="ARBA" id="ARBA00004087"/>
    </source>
</evidence>
<dbReference type="InParanoid" id="A0A674H4J8"/>
<dbReference type="Pfam" id="PF17833">
    <property type="entry name" value="pre-PUA_NIP7"/>
    <property type="match status" value="1"/>
</dbReference>
<evidence type="ECO:0000256" key="2">
    <source>
        <dbReference type="ARBA" id="ARBA00004604"/>
    </source>
</evidence>
<dbReference type="SMART" id="SM00359">
    <property type="entry name" value="PUA"/>
    <property type="match status" value="1"/>
</dbReference>
<keyword evidence="11" id="KW-1185">Reference proteome</keyword>
<evidence type="ECO:0000256" key="6">
    <source>
        <dbReference type="ARBA" id="ARBA00022884"/>
    </source>
</evidence>
<dbReference type="GO" id="GO:0003723">
    <property type="term" value="F:RNA binding"/>
    <property type="evidence" value="ECO:0007669"/>
    <property type="project" value="UniProtKB-KW"/>
</dbReference>
<reference evidence="10" key="2">
    <citation type="submission" date="2025-08" db="UniProtKB">
        <authorList>
            <consortium name="Ensembl"/>
        </authorList>
    </citation>
    <scope>IDENTIFICATION</scope>
</reference>
<dbReference type="FunFam" id="3.10.450.220:FF:000001">
    <property type="entry name" value="60S ribosome subunit biogenesis protein NIP7 homolog"/>
    <property type="match status" value="1"/>
</dbReference>
<dbReference type="GO" id="GO:0042254">
    <property type="term" value="P:ribosome biogenesis"/>
    <property type="evidence" value="ECO:0007669"/>
    <property type="project" value="UniProtKB-KW"/>
</dbReference>
<dbReference type="CDD" id="cd21151">
    <property type="entry name" value="PUA_Nip7-like"/>
    <property type="match status" value="1"/>
</dbReference>
<evidence type="ECO:0000256" key="5">
    <source>
        <dbReference type="ARBA" id="ARBA00022517"/>
    </source>
</evidence>
<dbReference type="PANTHER" id="PTHR23415">
    <property type="entry name" value="CYCLIN-DEPENDENT KINASES REGULATORY SUBUNIT/60S RIBOSOME SUBUNIT BIOGENESIS PROTEIN NIP7"/>
    <property type="match status" value="1"/>
</dbReference>
<name>A0A674H4J8_TAEGU</name>
<evidence type="ECO:0000256" key="4">
    <source>
        <dbReference type="ARBA" id="ARBA00018162"/>
    </source>
</evidence>
<dbReference type="InterPro" id="IPR036974">
    <property type="entry name" value="PUA_sf"/>
</dbReference>
<comment type="function">
    <text evidence="1">Required for proper 34S pre-rRNA processing and 60S ribosome subunit assembly.</text>
</comment>
<dbReference type="GeneTree" id="ENSGT00950000182971"/>
<feature type="region of interest" description="Disordered" evidence="8">
    <location>
        <begin position="1"/>
        <end position="67"/>
    </location>
</feature>
<dbReference type="AlphaFoldDB" id="A0A674H4J8"/>
<keyword evidence="5" id="KW-0690">Ribosome biogenesis</keyword>
<dbReference type="SUPFAM" id="SSF88697">
    <property type="entry name" value="PUA domain-like"/>
    <property type="match status" value="1"/>
</dbReference>
<protein>
    <recommendedName>
        <fullName evidence="4">60S ribosome subunit biogenesis protein NIP7 homolog</fullName>
    </recommendedName>
</protein>
<dbReference type="InterPro" id="IPR015947">
    <property type="entry name" value="PUA-like_sf"/>
</dbReference>
<dbReference type="Pfam" id="PF03657">
    <property type="entry name" value="UPF0113"/>
    <property type="match status" value="1"/>
</dbReference>
<feature type="domain" description="PUA" evidence="9">
    <location>
        <begin position="150"/>
        <end position="225"/>
    </location>
</feature>
<dbReference type="FunFam" id="2.30.130.10:FF:000002">
    <property type="entry name" value="60S ribosome subunit biogenesis protein NIP7 homolog"/>
    <property type="match status" value="1"/>
</dbReference>
<proteinExistence type="inferred from homology"/>
<evidence type="ECO:0000256" key="3">
    <source>
        <dbReference type="ARBA" id="ARBA00009895"/>
    </source>
</evidence>
<dbReference type="Proteomes" id="UP000007754">
    <property type="component" value="Chromosome 11"/>
</dbReference>
<dbReference type="Gene3D" id="3.10.450.220">
    <property type="match status" value="1"/>
</dbReference>
<evidence type="ECO:0000256" key="8">
    <source>
        <dbReference type="SAM" id="MobiDB-lite"/>
    </source>
</evidence>
<dbReference type="GO" id="GO:0005730">
    <property type="term" value="C:nucleolus"/>
    <property type="evidence" value="ECO:0007669"/>
    <property type="project" value="UniProtKB-SubCell"/>
</dbReference>
<comment type="similarity">
    <text evidence="3">Belongs to the NIP7 family.</text>
</comment>
<dbReference type="Ensembl" id="ENSTGUT00000029345.1">
    <property type="protein sequence ID" value="ENSTGUP00000029514.1"/>
    <property type="gene ID" value="ENSTGUG00000023067.1"/>
</dbReference>
<evidence type="ECO:0000313" key="11">
    <source>
        <dbReference type="Proteomes" id="UP000007754"/>
    </source>
</evidence>
<dbReference type="InterPro" id="IPR005155">
    <property type="entry name" value="UPF0113_PUA"/>
</dbReference>
<dbReference type="GO" id="GO:0005654">
    <property type="term" value="C:nucleoplasm"/>
    <property type="evidence" value="ECO:0007669"/>
    <property type="project" value="Ensembl"/>
</dbReference>
<dbReference type="PROSITE" id="PS50890">
    <property type="entry name" value="PUA"/>
    <property type="match status" value="1"/>
</dbReference>
<reference evidence="10" key="3">
    <citation type="submission" date="2025-09" db="UniProtKB">
        <authorList>
            <consortium name="Ensembl"/>
        </authorList>
    </citation>
    <scope>IDENTIFICATION</scope>
</reference>
<dbReference type="InterPro" id="IPR055359">
    <property type="entry name" value="Nip7_N_euk"/>
</dbReference>
<dbReference type="InterPro" id="IPR002478">
    <property type="entry name" value="PUA"/>
</dbReference>
<dbReference type="SUPFAM" id="SSF88802">
    <property type="entry name" value="Pre-PUA domain"/>
    <property type="match status" value="1"/>
</dbReference>
<comment type="subcellular location">
    <subcellularLocation>
        <location evidence="2">Nucleus</location>
        <location evidence="2">Nucleolus</location>
    </subcellularLocation>
</comment>
<reference evidence="10 11" key="1">
    <citation type="journal article" date="2010" name="Nature">
        <title>The genome of a songbird.</title>
        <authorList>
            <person name="Warren W.C."/>
            <person name="Clayton D.F."/>
            <person name="Ellegren H."/>
            <person name="Arnold A.P."/>
            <person name="Hillier L.W."/>
            <person name="Kunstner A."/>
            <person name="Searle S."/>
            <person name="White S."/>
            <person name="Vilella A.J."/>
            <person name="Fairley S."/>
            <person name="Heger A."/>
            <person name="Kong L."/>
            <person name="Ponting C.P."/>
            <person name="Jarvis E.D."/>
            <person name="Mello C.V."/>
            <person name="Minx P."/>
            <person name="Lovell P."/>
            <person name="Velho T.A."/>
            <person name="Ferris M."/>
            <person name="Balakrishnan C.N."/>
            <person name="Sinha S."/>
            <person name="Blatti C."/>
            <person name="London S.E."/>
            <person name="Li Y."/>
            <person name="Lin Y.C."/>
            <person name="George J."/>
            <person name="Sweedler J."/>
            <person name="Southey B."/>
            <person name="Gunaratne P."/>
            <person name="Watson M."/>
            <person name="Nam K."/>
            <person name="Backstrom N."/>
            <person name="Smeds L."/>
            <person name="Nabholz B."/>
            <person name="Itoh Y."/>
            <person name="Whitney O."/>
            <person name="Pfenning A.R."/>
            <person name="Howard J."/>
            <person name="Volker M."/>
            <person name="Skinner B.M."/>
            <person name="Griffin D.K."/>
            <person name="Ye L."/>
            <person name="McLaren W.M."/>
            <person name="Flicek P."/>
            <person name="Quesada V."/>
            <person name="Velasco G."/>
            <person name="Lopez-Otin C."/>
            <person name="Puente X.S."/>
            <person name="Olender T."/>
            <person name="Lancet D."/>
            <person name="Smit A.F."/>
            <person name="Hubley R."/>
            <person name="Konkel M.K."/>
            <person name="Walker J.A."/>
            <person name="Batzer M.A."/>
            <person name="Gu W."/>
            <person name="Pollock D.D."/>
            <person name="Chen L."/>
            <person name="Cheng Z."/>
            <person name="Eichler E.E."/>
            <person name="Stapley J."/>
            <person name="Slate J."/>
            <person name="Ekblom R."/>
            <person name="Birkhead T."/>
            <person name="Burke T."/>
            <person name="Burt D."/>
            <person name="Scharff C."/>
            <person name="Adam I."/>
            <person name="Richard H."/>
            <person name="Sultan M."/>
            <person name="Soldatov A."/>
            <person name="Lehrach H."/>
            <person name="Edwards S.V."/>
            <person name="Yang S.P."/>
            <person name="Li X."/>
            <person name="Graves T."/>
            <person name="Fulton L."/>
            <person name="Nelson J."/>
            <person name="Chinwalla A."/>
            <person name="Hou S."/>
            <person name="Mardis E.R."/>
            <person name="Wilson R.K."/>
        </authorList>
    </citation>
    <scope>NUCLEOTIDE SEQUENCE [LARGE SCALE GENOMIC DNA]</scope>
</reference>
<evidence type="ECO:0000313" key="10">
    <source>
        <dbReference type="Ensembl" id="ENSTGUP00000029514.1"/>
    </source>
</evidence>
<dbReference type="Gene3D" id="2.30.130.10">
    <property type="entry name" value="PUA domain"/>
    <property type="match status" value="1"/>
</dbReference>
<dbReference type="CDD" id="cd21146">
    <property type="entry name" value="Nip7_N_euk"/>
    <property type="match status" value="1"/>
</dbReference>
<feature type="compositionally biased region" description="Basic and acidic residues" evidence="8">
    <location>
        <begin position="34"/>
        <end position="44"/>
    </location>
</feature>
<dbReference type="InterPro" id="IPR040598">
    <property type="entry name" value="NIP7_N"/>
</dbReference>
<organism evidence="10 11">
    <name type="scientific">Taeniopygia guttata</name>
    <name type="common">Zebra finch</name>
    <name type="synonym">Poephila guttata</name>
    <dbReference type="NCBI Taxonomy" id="59729"/>
    <lineage>
        <taxon>Eukaryota</taxon>
        <taxon>Metazoa</taxon>
        <taxon>Chordata</taxon>
        <taxon>Craniata</taxon>
        <taxon>Vertebrata</taxon>
        <taxon>Euteleostomi</taxon>
        <taxon>Archelosauria</taxon>
        <taxon>Archosauria</taxon>
        <taxon>Dinosauria</taxon>
        <taxon>Saurischia</taxon>
        <taxon>Theropoda</taxon>
        <taxon>Coelurosauria</taxon>
        <taxon>Aves</taxon>
        <taxon>Neognathae</taxon>
        <taxon>Neoaves</taxon>
        <taxon>Telluraves</taxon>
        <taxon>Australaves</taxon>
        <taxon>Passeriformes</taxon>
        <taxon>Passeroidea</taxon>
        <taxon>Estrildidae</taxon>
        <taxon>Estrildinae</taxon>
        <taxon>Taeniopygia</taxon>
    </lineage>
</organism>